<dbReference type="InterPro" id="IPR019775">
    <property type="entry name" value="WD40_repeat_CS"/>
</dbReference>
<dbReference type="OMA" id="FLCHEPV"/>
<dbReference type="eggNOG" id="KOG0269">
    <property type="taxonomic scope" value="Eukaryota"/>
</dbReference>
<dbReference type="RefSeq" id="XP_002286063.1">
    <property type="nucleotide sequence ID" value="XM_002286027.1"/>
</dbReference>
<dbReference type="EMBL" id="CM000638">
    <property type="protein sequence ID" value="EED95704.1"/>
    <property type="molecule type" value="Genomic_DNA"/>
</dbReference>
<feature type="region of interest" description="Disordered" evidence="7">
    <location>
        <begin position="1"/>
        <end position="45"/>
    </location>
</feature>
<feature type="domain" description="WDR59/RTC1-like RING zinc finger" evidence="8">
    <location>
        <begin position="975"/>
        <end position="1021"/>
    </location>
</feature>
<keyword evidence="10" id="KW-1185">Reference proteome</keyword>
<proteinExistence type="predicted"/>
<dbReference type="PROSITE" id="PS50082">
    <property type="entry name" value="WD_REPEATS_2"/>
    <property type="match status" value="2"/>
</dbReference>
<evidence type="ECO:0000256" key="7">
    <source>
        <dbReference type="SAM" id="MobiDB-lite"/>
    </source>
</evidence>
<evidence type="ECO:0000256" key="3">
    <source>
        <dbReference type="ARBA" id="ARBA00022737"/>
    </source>
</evidence>
<feature type="region of interest" description="Disordered" evidence="7">
    <location>
        <begin position="87"/>
        <end position="107"/>
    </location>
</feature>
<keyword evidence="4" id="KW-0863">Zinc-finger</keyword>
<sequence length="1027" mass="109801">MADVYSRPVVASLYTAPPTTTPTSSSSQSHRSSSSRPLSSISLSPDGSFGVASGRDVLHVLRLSLGKDGTSDDRLDEIRSVRIAQHFQAPAQSTSTAGGGPQHSQYPHLRDVLAGGAGSLPTPTGGGGGGVNVTVTDVAWSLPQSYVVDYGIASQGDNLFTDGVGSSGSDGNLVEAHDSTNAIDVEHHPWHYPPFIKRVHAGNTSATARIDDTSVVAAAGSNGVVVAWHAHSALLGDHSSSSNSSSQSGLFHARRGRAGENNTATNASSVSSAASIGQPEAVFLGHSRAVNRLAWHPTGHRPYLLLSASQDGTVKLWDRRASTSNNNGGGMGPKGSPSASVPQPIISWFGLGGTQLQSNNTKLQVSNAPSRTAAWHCVSTFQPKCEAVRDIKWSPSVDDLFAMVTDNGMLPMIKESAHAGEATTVDWHPTRKYTVATGGGRDRSVKVWDLESGLNIHKQDECTDNIKTNSGSYVSDNSESLTIASLTSSEGPLPTAYKSGDEADNGMSGRSIQTQTNNQNTIGSQLSTGSPMKRNASGLGFAHSRYSKQNIPLHVLSISSPVTRIRWRPPEERHTDENFHESMLAVATSSISGANAGGNGSVGLWSYYRPFMPISVCEGHRDGAVTDFSFVDRRPLLPNLLINDPHEDLLSNSKSPLMLTESSLQRYDAKRKDDSSRRRWQLIISVGRDGQCLLQNFNKGERPILQVPSSTFALANLSPFQPGFGSLQIMAVHQKVHAPSVLPEDDAYILPTSKSDLVFSVTDSGDVKDLSSSALQECVDVAPEVASICRHNANVADGLKRGAIREMWKTLAIILEGAGLNEIPSSSNVVSRNAMSHLLVPTLRRLLLRRANAGDVQTCVVLCEVMDVIEPPTVAGGVARSKLPNLSISLVREWYLSYVDLLQQMCLFTQAGLIIKKCKDPVIGALNQQSTTLHESCPLCGKPLLGGTTTQDDTGTNRHHVTQRVCKSCRGRIGMCFLCHEPVKGIMVWCPGCGHGGHLEHALEWFGTNEVCPVGCGHRCNLFPVSK</sequence>
<dbReference type="GO" id="GO:0005829">
    <property type="term" value="C:cytosol"/>
    <property type="evidence" value="ECO:0000318"/>
    <property type="project" value="GO_Central"/>
</dbReference>
<dbReference type="PROSITE" id="PS50294">
    <property type="entry name" value="WD_REPEATS_REGION"/>
    <property type="match status" value="2"/>
</dbReference>
<dbReference type="STRING" id="35128.B8BQ09"/>
<dbReference type="Pfam" id="PF00400">
    <property type="entry name" value="WD40"/>
    <property type="match status" value="2"/>
</dbReference>
<evidence type="ECO:0000256" key="5">
    <source>
        <dbReference type="ARBA" id="ARBA00022833"/>
    </source>
</evidence>
<dbReference type="KEGG" id="tps:THAPSDRAFT_20675"/>
<dbReference type="InParanoid" id="B8BQ09"/>
<feature type="compositionally biased region" description="Low complexity" evidence="7">
    <location>
        <begin position="12"/>
        <end position="45"/>
    </location>
</feature>
<accession>B8BQ09</accession>
<dbReference type="GO" id="GO:0061700">
    <property type="term" value="C:GATOR2 complex"/>
    <property type="evidence" value="ECO:0000318"/>
    <property type="project" value="GO_Central"/>
</dbReference>
<feature type="repeat" description="WD" evidence="6">
    <location>
        <begin position="415"/>
        <end position="458"/>
    </location>
</feature>
<evidence type="ECO:0000313" key="9">
    <source>
        <dbReference type="EMBL" id="EED95704.1"/>
    </source>
</evidence>
<evidence type="ECO:0000259" key="8">
    <source>
        <dbReference type="Pfam" id="PF17120"/>
    </source>
</evidence>
<dbReference type="CDD" id="cd16693">
    <property type="entry name" value="mRING-H2-C3H3C2_WDR24"/>
    <property type="match status" value="1"/>
</dbReference>
<dbReference type="GO" id="GO:1904263">
    <property type="term" value="P:positive regulation of TORC1 signaling"/>
    <property type="evidence" value="ECO:0000318"/>
    <property type="project" value="GO_Central"/>
</dbReference>
<dbReference type="Pfam" id="PF17120">
    <property type="entry name" value="zf-RING_16"/>
    <property type="match status" value="1"/>
</dbReference>
<evidence type="ECO:0000313" key="10">
    <source>
        <dbReference type="Proteomes" id="UP000001449"/>
    </source>
</evidence>
<dbReference type="GO" id="GO:0008270">
    <property type="term" value="F:zinc ion binding"/>
    <property type="evidence" value="ECO:0007669"/>
    <property type="project" value="UniProtKB-KW"/>
</dbReference>
<reference evidence="9 10" key="2">
    <citation type="journal article" date="2008" name="Nature">
        <title>The Phaeodactylum genome reveals the evolutionary history of diatom genomes.</title>
        <authorList>
            <person name="Bowler C."/>
            <person name="Allen A.E."/>
            <person name="Badger J.H."/>
            <person name="Grimwood J."/>
            <person name="Jabbari K."/>
            <person name="Kuo A."/>
            <person name="Maheswari U."/>
            <person name="Martens C."/>
            <person name="Maumus F."/>
            <person name="Otillar R.P."/>
            <person name="Rayko E."/>
            <person name="Salamov A."/>
            <person name="Vandepoele K."/>
            <person name="Beszteri B."/>
            <person name="Gruber A."/>
            <person name="Heijde M."/>
            <person name="Katinka M."/>
            <person name="Mock T."/>
            <person name="Valentin K."/>
            <person name="Verret F."/>
            <person name="Berges J.A."/>
            <person name="Brownlee C."/>
            <person name="Cadoret J.P."/>
            <person name="Chiovitti A."/>
            <person name="Choi C.J."/>
            <person name="Coesel S."/>
            <person name="De Martino A."/>
            <person name="Detter J.C."/>
            <person name="Durkin C."/>
            <person name="Falciatore A."/>
            <person name="Fournet J."/>
            <person name="Haruta M."/>
            <person name="Huysman M.J."/>
            <person name="Jenkins B.D."/>
            <person name="Jiroutova K."/>
            <person name="Jorgensen R.E."/>
            <person name="Joubert Y."/>
            <person name="Kaplan A."/>
            <person name="Kroger N."/>
            <person name="Kroth P.G."/>
            <person name="La Roche J."/>
            <person name="Lindquist E."/>
            <person name="Lommer M."/>
            <person name="Martin-Jezequel V."/>
            <person name="Lopez P.J."/>
            <person name="Lucas S."/>
            <person name="Mangogna M."/>
            <person name="McGinnis K."/>
            <person name="Medlin L.K."/>
            <person name="Montsant A."/>
            <person name="Oudot-Le Secq M.P."/>
            <person name="Napoli C."/>
            <person name="Obornik M."/>
            <person name="Parker M.S."/>
            <person name="Petit J.L."/>
            <person name="Porcel B.M."/>
            <person name="Poulsen N."/>
            <person name="Robison M."/>
            <person name="Rychlewski L."/>
            <person name="Rynearson T.A."/>
            <person name="Schmutz J."/>
            <person name="Shapiro H."/>
            <person name="Siaut M."/>
            <person name="Stanley M."/>
            <person name="Sussman M.R."/>
            <person name="Taylor A.R."/>
            <person name="Vardi A."/>
            <person name="von Dassow P."/>
            <person name="Vyverman W."/>
            <person name="Willis A."/>
            <person name="Wyrwicz L.S."/>
            <person name="Rokhsar D.S."/>
            <person name="Weissenbach J."/>
            <person name="Armbrust E.V."/>
            <person name="Green B.R."/>
            <person name="Van de Peer Y."/>
            <person name="Grigoriev I.V."/>
        </authorList>
    </citation>
    <scope>NUCLEOTIDE SEQUENCE [LARGE SCALE GENOMIC DNA]</scope>
    <source>
        <strain evidence="9 10">CCMP1335</strain>
    </source>
</reference>
<dbReference type="GO" id="GO:0005774">
    <property type="term" value="C:vacuolar membrane"/>
    <property type="evidence" value="ECO:0000318"/>
    <property type="project" value="GO_Central"/>
</dbReference>
<name>B8BQ09_THAPS</name>
<dbReference type="PROSITE" id="PS00678">
    <property type="entry name" value="WD_REPEATS_1"/>
    <property type="match status" value="1"/>
</dbReference>
<dbReference type="InterPro" id="IPR036322">
    <property type="entry name" value="WD40_repeat_dom_sf"/>
</dbReference>
<organism evidence="9 10">
    <name type="scientific">Thalassiosira pseudonana</name>
    <name type="common">Marine diatom</name>
    <name type="synonym">Cyclotella nana</name>
    <dbReference type="NCBI Taxonomy" id="35128"/>
    <lineage>
        <taxon>Eukaryota</taxon>
        <taxon>Sar</taxon>
        <taxon>Stramenopiles</taxon>
        <taxon>Ochrophyta</taxon>
        <taxon>Bacillariophyta</taxon>
        <taxon>Coscinodiscophyceae</taxon>
        <taxon>Thalassiosirophycidae</taxon>
        <taxon>Thalassiosirales</taxon>
        <taxon>Thalassiosiraceae</taxon>
        <taxon>Thalassiosira</taxon>
    </lineage>
</organism>
<dbReference type="Proteomes" id="UP000001449">
    <property type="component" value="Chromosome 1"/>
</dbReference>
<dbReference type="InterPro" id="IPR049566">
    <property type="entry name" value="WDR59_RTC1-like_RING_Znf"/>
</dbReference>
<dbReference type="SUPFAM" id="SSF50978">
    <property type="entry name" value="WD40 repeat-like"/>
    <property type="match status" value="1"/>
</dbReference>
<feature type="repeat" description="WD" evidence="6">
    <location>
        <begin position="283"/>
        <end position="327"/>
    </location>
</feature>
<evidence type="ECO:0000256" key="4">
    <source>
        <dbReference type="ARBA" id="ARBA00022771"/>
    </source>
</evidence>
<keyword evidence="1 6" id="KW-0853">WD repeat</keyword>
<reference evidence="9 10" key="1">
    <citation type="journal article" date="2004" name="Science">
        <title>The genome of the diatom Thalassiosira pseudonana: ecology, evolution, and metabolism.</title>
        <authorList>
            <person name="Armbrust E.V."/>
            <person name="Berges J.A."/>
            <person name="Bowler C."/>
            <person name="Green B.R."/>
            <person name="Martinez D."/>
            <person name="Putnam N.H."/>
            <person name="Zhou S."/>
            <person name="Allen A.E."/>
            <person name="Apt K.E."/>
            <person name="Bechner M."/>
            <person name="Brzezinski M.A."/>
            <person name="Chaal B.K."/>
            <person name="Chiovitti A."/>
            <person name="Davis A.K."/>
            <person name="Demarest M.S."/>
            <person name="Detter J.C."/>
            <person name="Glavina T."/>
            <person name="Goodstein D."/>
            <person name="Hadi M.Z."/>
            <person name="Hellsten U."/>
            <person name="Hildebrand M."/>
            <person name="Jenkins B.D."/>
            <person name="Jurka J."/>
            <person name="Kapitonov V.V."/>
            <person name="Kroger N."/>
            <person name="Lau W.W."/>
            <person name="Lane T.W."/>
            <person name="Larimer F.W."/>
            <person name="Lippmeier J.C."/>
            <person name="Lucas S."/>
            <person name="Medina M."/>
            <person name="Montsant A."/>
            <person name="Obornik M."/>
            <person name="Parker M.S."/>
            <person name="Palenik B."/>
            <person name="Pazour G.J."/>
            <person name="Richardson P.M."/>
            <person name="Rynearson T.A."/>
            <person name="Saito M.A."/>
            <person name="Schwartz D.C."/>
            <person name="Thamatrakoln K."/>
            <person name="Valentin K."/>
            <person name="Vardi A."/>
            <person name="Wilkerson F.P."/>
            <person name="Rokhsar D.S."/>
        </authorList>
    </citation>
    <scope>NUCLEOTIDE SEQUENCE [LARGE SCALE GENOMIC DNA]</scope>
    <source>
        <strain evidence="9 10">CCMP1335</strain>
    </source>
</reference>
<protein>
    <recommendedName>
        <fullName evidence="8">WDR59/RTC1-like RING zinc finger domain-containing protein</fullName>
    </recommendedName>
</protein>
<keyword evidence="2" id="KW-0479">Metal-binding</keyword>
<dbReference type="PANTHER" id="PTHR46200:SF1">
    <property type="entry name" value="GATOR COMPLEX PROTEIN WDR24"/>
    <property type="match status" value="1"/>
</dbReference>
<dbReference type="InterPro" id="IPR037590">
    <property type="entry name" value="WDR24"/>
</dbReference>
<dbReference type="GeneID" id="7453444"/>
<dbReference type="Gene3D" id="2.130.10.10">
    <property type="entry name" value="YVTN repeat-like/Quinoprotein amine dehydrogenase"/>
    <property type="match status" value="2"/>
</dbReference>
<dbReference type="InterPro" id="IPR015943">
    <property type="entry name" value="WD40/YVTN_repeat-like_dom_sf"/>
</dbReference>
<evidence type="ECO:0000256" key="1">
    <source>
        <dbReference type="ARBA" id="ARBA00022574"/>
    </source>
</evidence>
<dbReference type="GO" id="GO:0016239">
    <property type="term" value="P:positive regulation of macroautophagy"/>
    <property type="evidence" value="ECO:0000318"/>
    <property type="project" value="GO_Central"/>
</dbReference>
<dbReference type="InterPro" id="IPR001680">
    <property type="entry name" value="WD40_rpt"/>
</dbReference>
<keyword evidence="3" id="KW-0677">Repeat</keyword>
<evidence type="ECO:0000256" key="2">
    <source>
        <dbReference type="ARBA" id="ARBA00022723"/>
    </source>
</evidence>
<dbReference type="SMART" id="SM00320">
    <property type="entry name" value="WD40"/>
    <property type="match status" value="2"/>
</dbReference>
<dbReference type="AlphaFoldDB" id="B8BQ09"/>
<dbReference type="HOGENOM" id="CLU_295020_0_0_1"/>
<dbReference type="PaxDb" id="35128-Thaps20675"/>
<evidence type="ECO:0000256" key="6">
    <source>
        <dbReference type="PROSITE-ProRule" id="PRU00221"/>
    </source>
</evidence>
<keyword evidence="5" id="KW-0862">Zinc</keyword>
<gene>
    <name evidence="9" type="ORF">THAPSDRAFT_20675</name>
</gene>
<dbReference type="PANTHER" id="PTHR46200">
    <property type="entry name" value="GATOR COMPLEX PROTEIN WDR24"/>
    <property type="match status" value="1"/>
</dbReference>